<keyword evidence="10" id="KW-1185">Reference proteome</keyword>
<evidence type="ECO:0000256" key="4">
    <source>
        <dbReference type="ARBA" id="ARBA00022989"/>
    </source>
</evidence>
<comment type="subcellular location">
    <subcellularLocation>
        <location evidence="1">Cell membrane</location>
        <topology evidence="1">Multi-pass membrane protein</topology>
    </subcellularLocation>
</comment>
<dbReference type="AlphaFoldDB" id="A0A8J2K863"/>
<evidence type="ECO:0000256" key="1">
    <source>
        <dbReference type="ARBA" id="ARBA00004651"/>
    </source>
</evidence>
<dbReference type="PANTHER" id="PTHR42643:SF24">
    <property type="entry name" value="IONOTROPIC RECEPTOR 60A"/>
    <property type="match status" value="1"/>
</dbReference>
<dbReference type="EMBL" id="CAJVCH010208086">
    <property type="protein sequence ID" value="CAG7731214.1"/>
    <property type="molecule type" value="Genomic_DNA"/>
</dbReference>
<evidence type="ECO:0000313" key="9">
    <source>
        <dbReference type="EMBL" id="CAG7731214.1"/>
    </source>
</evidence>
<dbReference type="Proteomes" id="UP000708208">
    <property type="component" value="Unassembled WGS sequence"/>
</dbReference>
<organism evidence="9 10">
    <name type="scientific">Allacma fusca</name>
    <dbReference type="NCBI Taxonomy" id="39272"/>
    <lineage>
        <taxon>Eukaryota</taxon>
        <taxon>Metazoa</taxon>
        <taxon>Ecdysozoa</taxon>
        <taxon>Arthropoda</taxon>
        <taxon>Hexapoda</taxon>
        <taxon>Collembola</taxon>
        <taxon>Symphypleona</taxon>
        <taxon>Sminthuridae</taxon>
        <taxon>Allacma</taxon>
    </lineage>
</organism>
<feature type="transmembrane region" description="Helical" evidence="8">
    <location>
        <begin position="603"/>
        <end position="623"/>
    </location>
</feature>
<proteinExistence type="predicted"/>
<dbReference type="GO" id="GO:0005886">
    <property type="term" value="C:plasma membrane"/>
    <property type="evidence" value="ECO:0007669"/>
    <property type="project" value="UniProtKB-SubCell"/>
</dbReference>
<feature type="transmembrane region" description="Helical" evidence="8">
    <location>
        <begin position="335"/>
        <end position="355"/>
    </location>
</feature>
<evidence type="ECO:0000256" key="8">
    <source>
        <dbReference type="SAM" id="Phobius"/>
    </source>
</evidence>
<evidence type="ECO:0000313" key="10">
    <source>
        <dbReference type="Proteomes" id="UP000708208"/>
    </source>
</evidence>
<dbReference type="PANTHER" id="PTHR42643">
    <property type="entry name" value="IONOTROPIC RECEPTOR 20A-RELATED"/>
    <property type="match status" value="1"/>
</dbReference>
<evidence type="ECO:0000256" key="5">
    <source>
        <dbReference type="ARBA" id="ARBA00023136"/>
    </source>
</evidence>
<keyword evidence="4 8" id="KW-1133">Transmembrane helix</keyword>
<evidence type="ECO:0000256" key="7">
    <source>
        <dbReference type="ARBA" id="ARBA00023180"/>
    </source>
</evidence>
<name>A0A8J2K863_9HEXA</name>
<evidence type="ECO:0008006" key="11">
    <source>
        <dbReference type="Google" id="ProtNLM"/>
    </source>
</evidence>
<keyword evidence="5 8" id="KW-0472">Membrane</keyword>
<dbReference type="InterPro" id="IPR052192">
    <property type="entry name" value="Insect_Ionotropic_Sensory_Rcpt"/>
</dbReference>
<keyword evidence="3 8" id="KW-0812">Transmembrane</keyword>
<evidence type="ECO:0000256" key="3">
    <source>
        <dbReference type="ARBA" id="ARBA00022692"/>
    </source>
</evidence>
<evidence type="ECO:0000256" key="2">
    <source>
        <dbReference type="ARBA" id="ARBA00022475"/>
    </source>
</evidence>
<gene>
    <name evidence="9" type="ORF">AFUS01_LOCUS19820</name>
</gene>
<evidence type="ECO:0000256" key="6">
    <source>
        <dbReference type="ARBA" id="ARBA00023170"/>
    </source>
</evidence>
<keyword evidence="2" id="KW-1003">Cell membrane</keyword>
<protein>
    <recommendedName>
        <fullName evidence="11">Ionotropic receptor</fullName>
    </recommendedName>
</protein>
<accession>A0A8J2K863</accession>
<keyword evidence="6" id="KW-0675">Receptor</keyword>
<keyword evidence="7" id="KW-0325">Glycoprotein</keyword>
<comment type="caution">
    <text evidence="9">The sequence shown here is derived from an EMBL/GenBank/DDBJ whole genome shotgun (WGS) entry which is preliminary data.</text>
</comment>
<sequence length="640" mass="74071">MNPFKKASFGYRCKTALSCTFLLFQITQQKEYITFDLASLALKSFLEILKTNFDSRIFEVKLTIPEILMTDNVLKILETHYYSTPKTIFSMHRYIKFDPPIIPDYRSALQKKHYLAHQSLQIFQVTYQNSASLLKFLETLVYLGEPHRDRFVFFGEDKVLLEFLHSEIMFQLKYKFGIFKTGSVLKDPDVYKGGKMVISSDPPRFHSKWVNMSGRRLTISAYPNPPYIYIDKKGEFAGGAHYNILYFMGLKYNYTMDVDHVTPEGTGYYKNGMWNGMTGDTYYRRSDVGLFMGITADRYGLIDTVFLQPDVVYFMTRQPEAHDKWQAMFFPYTPVTWLAIFIAYFAFSATLYFLLSIGKVENKGYHTAFIPYQISLGQGFDIELPTQVKFITAIFMFFMIVSNTGYQSDLVSWLAFPELEVIPRDFPSLDKRKEYKVVFNFHAGTSYHYFNNAKSGVIKNVRKRFILEHEINMCVIWAAMEKSTVCISWGLLMPRAIGSNLTLPGAFKPMVVLSEPAVTFPIGFAFPRNSIFTDTFEVIAKYLRDSGLIRKWNLDVYAKYTSEGKSWMKSQRDGELFTTIDAKWKEIQASVRPFKFENVAAPFAIWAVCLLISAIGYGAEIVYAQKQALHKMALHKYLFF</sequence>
<reference evidence="9" key="1">
    <citation type="submission" date="2021-06" db="EMBL/GenBank/DDBJ databases">
        <authorList>
            <person name="Hodson N. C."/>
            <person name="Mongue J. A."/>
            <person name="Jaron S. K."/>
        </authorList>
    </citation>
    <scope>NUCLEOTIDE SEQUENCE</scope>
</reference>